<dbReference type="AlphaFoldDB" id="A0AAV4QNK8"/>
<dbReference type="Proteomes" id="UP001054945">
    <property type="component" value="Unassembled WGS sequence"/>
</dbReference>
<protein>
    <recommendedName>
        <fullName evidence="3">Secreted protein</fullName>
    </recommendedName>
</protein>
<evidence type="ECO:0008006" key="3">
    <source>
        <dbReference type="Google" id="ProtNLM"/>
    </source>
</evidence>
<dbReference type="EMBL" id="BPLR01006332">
    <property type="protein sequence ID" value="GIY09123.1"/>
    <property type="molecule type" value="Genomic_DNA"/>
</dbReference>
<comment type="caution">
    <text evidence="1">The sequence shown here is derived from an EMBL/GenBank/DDBJ whole genome shotgun (WGS) entry which is preliminary data.</text>
</comment>
<proteinExistence type="predicted"/>
<organism evidence="1 2">
    <name type="scientific">Caerostris extrusa</name>
    <name type="common">Bark spider</name>
    <name type="synonym">Caerostris bankana</name>
    <dbReference type="NCBI Taxonomy" id="172846"/>
    <lineage>
        <taxon>Eukaryota</taxon>
        <taxon>Metazoa</taxon>
        <taxon>Ecdysozoa</taxon>
        <taxon>Arthropoda</taxon>
        <taxon>Chelicerata</taxon>
        <taxon>Arachnida</taxon>
        <taxon>Araneae</taxon>
        <taxon>Araneomorphae</taxon>
        <taxon>Entelegynae</taxon>
        <taxon>Araneoidea</taxon>
        <taxon>Araneidae</taxon>
        <taxon>Caerostris</taxon>
    </lineage>
</organism>
<evidence type="ECO:0000313" key="1">
    <source>
        <dbReference type="EMBL" id="GIY09123.1"/>
    </source>
</evidence>
<sequence length="101" mass="11125">MLGSLQTTLHVLVCAARVQYDSIGSAKSVIWTPSVYTKSWRTSPSQQKCRIPTMCYNMIQVCKDPVMCSMSAGYHQCITSVDDTPTILSKCVRSTIAKACL</sequence>
<gene>
    <name evidence="1" type="ORF">CEXT_231431</name>
</gene>
<evidence type="ECO:0000313" key="2">
    <source>
        <dbReference type="Proteomes" id="UP001054945"/>
    </source>
</evidence>
<reference evidence="1 2" key="1">
    <citation type="submission" date="2021-06" db="EMBL/GenBank/DDBJ databases">
        <title>Caerostris extrusa draft genome.</title>
        <authorList>
            <person name="Kono N."/>
            <person name="Arakawa K."/>
        </authorList>
    </citation>
    <scope>NUCLEOTIDE SEQUENCE [LARGE SCALE GENOMIC DNA]</scope>
</reference>
<accession>A0AAV4QNK8</accession>
<name>A0AAV4QNK8_CAEEX</name>
<keyword evidence="2" id="KW-1185">Reference proteome</keyword>